<accession>A0A0C9WE67</accession>
<feature type="region of interest" description="Disordered" evidence="1">
    <location>
        <begin position="1"/>
        <end position="41"/>
    </location>
</feature>
<feature type="compositionally biased region" description="Basic and acidic residues" evidence="1">
    <location>
        <begin position="112"/>
        <end position="124"/>
    </location>
</feature>
<organism evidence="2 3">
    <name type="scientific">Hydnomerulius pinastri MD-312</name>
    <dbReference type="NCBI Taxonomy" id="994086"/>
    <lineage>
        <taxon>Eukaryota</taxon>
        <taxon>Fungi</taxon>
        <taxon>Dikarya</taxon>
        <taxon>Basidiomycota</taxon>
        <taxon>Agaricomycotina</taxon>
        <taxon>Agaricomycetes</taxon>
        <taxon>Agaricomycetidae</taxon>
        <taxon>Boletales</taxon>
        <taxon>Boletales incertae sedis</taxon>
        <taxon>Leucogyrophana</taxon>
    </lineage>
</organism>
<keyword evidence="3" id="KW-1185">Reference proteome</keyword>
<feature type="compositionally biased region" description="Low complexity" evidence="1">
    <location>
        <begin position="168"/>
        <end position="191"/>
    </location>
</feature>
<gene>
    <name evidence="2" type="ORF">HYDPIDRAFT_188641</name>
</gene>
<dbReference type="HOGENOM" id="CLU_052851_0_0_1"/>
<sequence length="530" mass="57097">MAAAFASSNPSSSFNPGVRPPSRAARGGNDAPGSSKNYVLPVPSGFSVRVFKASTLSASSSRQYSMTSQQQPSAVTKGDIDYRPSAHSRQSGPPARDAPRKLIKAPPTPHAHAQDDRERDRDRGYQGGGSQSRRFGFIHSGPVPDTYVYERSIASSKSDPYHDYYPPSSDSTASDIDSIFSVNSSASSNSSADDDCPPRGMLQVARTTQPERRPSYSHHGHTGQRSGGGSATAFPAGYHTCPTCSEMSSSPPPRPASRGDGTAHGSRPLPTPPVGARVRKDSLVLASERSGPPEASRPRPPQLRIGDRPAYPNYEQNSQRSAWSTAETGGYLSSSPPQLSRSASLRSSGSAGSNSYGTLPPPPGLNANWDLPPTAGPASDLGADLTHRLPHRRNSDGDNAQILPPRPQRSNTMPPPRSVRWCENLVCPSPILPSQRRKGWFNRRGDQLWRNDGSYKPPAPGEEYPIDLDDYPEPTEGWQNEEGTRIDLGRRLIPKALPRGVLKRTNYCPENGIIAGYLTDFPASPTSDDE</sequence>
<evidence type="ECO:0000313" key="2">
    <source>
        <dbReference type="EMBL" id="KIJ63087.1"/>
    </source>
</evidence>
<dbReference type="Proteomes" id="UP000053820">
    <property type="component" value="Unassembled WGS sequence"/>
</dbReference>
<feature type="compositionally biased region" description="Low complexity" evidence="1">
    <location>
        <begin position="1"/>
        <end position="16"/>
    </location>
</feature>
<proteinExistence type="predicted"/>
<evidence type="ECO:0000313" key="3">
    <source>
        <dbReference type="Proteomes" id="UP000053820"/>
    </source>
</evidence>
<dbReference type="AlphaFoldDB" id="A0A0C9WE67"/>
<feature type="compositionally biased region" description="Low complexity" evidence="1">
    <location>
        <begin position="333"/>
        <end position="355"/>
    </location>
</feature>
<feature type="compositionally biased region" description="Polar residues" evidence="1">
    <location>
        <begin position="314"/>
        <end position="327"/>
    </location>
</feature>
<evidence type="ECO:0000256" key="1">
    <source>
        <dbReference type="SAM" id="MobiDB-lite"/>
    </source>
</evidence>
<reference evidence="2 3" key="1">
    <citation type="submission" date="2014-04" db="EMBL/GenBank/DDBJ databases">
        <title>Evolutionary Origins and Diversification of the Mycorrhizal Mutualists.</title>
        <authorList>
            <consortium name="DOE Joint Genome Institute"/>
            <consortium name="Mycorrhizal Genomics Consortium"/>
            <person name="Kohler A."/>
            <person name="Kuo A."/>
            <person name="Nagy L.G."/>
            <person name="Floudas D."/>
            <person name="Copeland A."/>
            <person name="Barry K.W."/>
            <person name="Cichocki N."/>
            <person name="Veneault-Fourrey C."/>
            <person name="LaButti K."/>
            <person name="Lindquist E.A."/>
            <person name="Lipzen A."/>
            <person name="Lundell T."/>
            <person name="Morin E."/>
            <person name="Murat C."/>
            <person name="Riley R."/>
            <person name="Ohm R."/>
            <person name="Sun H."/>
            <person name="Tunlid A."/>
            <person name="Henrissat B."/>
            <person name="Grigoriev I.V."/>
            <person name="Hibbett D.S."/>
            <person name="Martin F."/>
        </authorList>
    </citation>
    <scope>NUCLEOTIDE SEQUENCE [LARGE SCALE GENOMIC DNA]</scope>
    <source>
        <strain evidence="2 3">MD-312</strain>
    </source>
</reference>
<dbReference type="EMBL" id="KN839852">
    <property type="protein sequence ID" value="KIJ63087.1"/>
    <property type="molecule type" value="Genomic_DNA"/>
</dbReference>
<name>A0A0C9WE67_9AGAM</name>
<feature type="region of interest" description="Disordered" evidence="1">
    <location>
        <begin position="57"/>
        <end position="416"/>
    </location>
</feature>
<protein>
    <submittedName>
        <fullName evidence="2">Unplaced genomic scaffold scaffold_18, whole genome shotgun sequence</fullName>
    </submittedName>
</protein>
<feature type="compositionally biased region" description="Polar residues" evidence="1">
    <location>
        <begin position="57"/>
        <end position="74"/>
    </location>
</feature>
<dbReference type="OrthoDB" id="3255922at2759"/>